<name>A0A8G0L0H8_9HYPO</name>
<feature type="compositionally biased region" description="Polar residues" evidence="1">
    <location>
        <begin position="1"/>
        <end position="16"/>
    </location>
</feature>
<reference evidence="2 3" key="1">
    <citation type="journal article" date="2021" name="BMC Genomics">
        <title>Telomere-to-telomere genome assembly of asparaginase-producing Trichoderma simmonsii.</title>
        <authorList>
            <person name="Chung D."/>
            <person name="Kwon Y.M."/>
            <person name="Yang Y."/>
        </authorList>
    </citation>
    <scope>NUCLEOTIDE SEQUENCE [LARGE SCALE GENOMIC DNA]</scope>
    <source>
        <strain evidence="2 3">GH-Sj1</strain>
    </source>
</reference>
<organism evidence="2 3">
    <name type="scientific">Trichoderma simmonsii</name>
    <dbReference type="NCBI Taxonomy" id="1491479"/>
    <lineage>
        <taxon>Eukaryota</taxon>
        <taxon>Fungi</taxon>
        <taxon>Dikarya</taxon>
        <taxon>Ascomycota</taxon>
        <taxon>Pezizomycotina</taxon>
        <taxon>Sordariomycetes</taxon>
        <taxon>Hypocreomycetidae</taxon>
        <taxon>Hypocreales</taxon>
        <taxon>Hypocreaceae</taxon>
        <taxon>Trichoderma</taxon>
    </lineage>
</organism>
<dbReference type="EMBL" id="CP075864">
    <property type="protein sequence ID" value="QYS93501.1"/>
    <property type="molecule type" value="Genomic_DNA"/>
</dbReference>
<dbReference type="AlphaFoldDB" id="A0A8G0L0H8"/>
<proteinExistence type="predicted"/>
<sequence length="206" mass="21230">MDNKRQSPNNQATLSSPPIGDSPPCTEQCRVPVLMPPINLVDELQTMCATARDEGLATAQRGCPGPGLKGDAPISLQGQGAPCISALREARCGVCTSSGTSAVGTQSVGHAPKYLSSIFSQAPGPLDSSCHQGFPFPSSANLAWRLLLTRTGGPEAYEELMDSRHGPRHGVAFAAVAFAVVLSSGQPITPLRGNSAANGAILLAAR</sequence>
<evidence type="ECO:0000313" key="3">
    <source>
        <dbReference type="Proteomes" id="UP000826661"/>
    </source>
</evidence>
<keyword evidence="3" id="KW-1185">Reference proteome</keyword>
<accession>A0A8G0L0H8</accession>
<gene>
    <name evidence="2" type="ORF">H0G86_000876</name>
</gene>
<feature type="region of interest" description="Disordered" evidence="1">
    <location>
        <begin position="1"/>
        <end position="23"/>
    </location>
</feature>
<protein>
    <submittedName>
        <fullName evidence="2">Uncharacterized protein</fullName>
    </submittedName>
</protein>
<dbReference type="Proteomes" id="UP000826661">
    <property type="component" value="Chromosome I"/>
</dbReference>
<evidence type="ECO:0000256" key="1">
    <source>
        <dbReference type="SAM" id="MobiDB-lite"/>
    </source>
</evidence>
<evidence type="ECO:0000313" key="2">
    <source>
        <dbReference type="EMBL" id="QYS93501.1"/>
    </source>
</evidence>